<comment type="caution">
    <text evidence="2">The sequence shown here is derived from an EMBL/GenBank/DDBJ whole genome shotgun (WGS) entry which is preliminary data.</text>
</comment>
<name>A0AAV4MKA5_CAEEX</name>
<evidence type="ECO:0000256" key="1">
    <source>
        <dbReference type="SAM" id="MobiDB-lite"/>
    </source>
</evidence>
<dbReference type="Proteomes" id="UP001054945">
    <property type="component" value="Unassembled WGS sequence"/>
</dbReference>
<proteinExistence type="predicted"/>
<reference evidence="2 3" key="1">
    <citation type="submission" date="2021-06" db="EMBL/GenBank/DDBJ databases">
        <title>Caerostris extrusa draft genome.</title>
        <authorList>
            <person name="Kono N."/>
            <person name="Arakawa K."/>
        </authorList>
    </citation>
    <scope>NUCLEOTIDE SEQUENCE [LARGE SCALE GENOMIC DNA]</scope>
</reference>
<dbReference type="AlphaFoldDB" id="A0AAV4MKA5"/>
<keyword evidence="3" id="KW-1185">Reference proteome</keyword>
<dbReference type="EMBL" id="BPLR01002274">
    <property type="protein sequence ID" value="GIX72012.1"/>
    <property type="molecule type" value="Genomic_DNA"/>
</dbReference>
<feature type="region of interest" description="Disordered" evidence="1">
    <location>
        <begin position="68"/>
        <end position="104"/>
    </location>
</feature>
<evidence type="ECO:0000313" key="3">
    <source>
        <dbReference type="Proteomes" id="UP001054945"/>
    </source>
</evidence>
<sequence length="104" mass="11487">LQHLPIQITATQSSDGDTQEVDNLPYDLKAPSQVNLVSLVSVGMNATPQEQDSEVVSLPNSIMDSYHAASEPIPQNNSNVPPYIRSLATNRNRARKKWQNSETQ</sequence>
<organism evidence="2 3">
    <name type="scientific">Caerostris extrusa</name>
    <name type="common">Bark spider</name>
    <name type="synonym">Caerostris bankana</name>
    <dbReference type="NCBI Taxonomy" id="172846"/>
    <lineage>
        <taxon>Eukaryota</taxon>
        <taxon>Metazoa</taxon>
        <taxon>Ecdysozoa</taxon>
        <taxon>Arthropoda</taxon>
        <taxon>Chelicerata</taxon>
        <taxon>Arachnida</taxon>
        <taxon>Araneae</taxon>
        <taxon>Araneomorphae</taxon>
        <taxon>Entelegynae</taxon>
        <taxon>Araneoidea</taxon>
        <taxon>Araneidae</taxon>
        <taxon>Caerostris</taxon>
    </lineage>
</organism>
<evidence type="ECO:0000313" key="2">
    <source>
        <dbReference type="EMBL" id="GIX72012.1"/>
    </source>
</evidence>
<feature type="non-terminal residue" evidence="2">
    <location>
        <position position="1"/>
    </location>
</feature>
<protein>
    <submittedName>
        <fullName evidence="2">Uncharacterized protein</fullName>
    </submittedName>
</protein>
<accession>A0AAV4MKA5</accession>
<gene>
    <name evidence="2" type="ORF">CEXT_253731</name>
</gene>